<evidence type="ECO:0000313" key="2">
    <source>
        <dbReference type="Proteomes" id="UP001054945"/>
    </source>
</evidence>
<name>A0AAV4RX91_CAEEX</name>
<accession>A0AAV4RX91</accession>
<sequence length="200" mass="23300">MRNPLHHSKLLKHIHLEELGVNVWVKSFYNFLSFQWAILVHKDNTLEAYLMSLCRNVRQQLYLSNDFTESVKNDLYRERMLRRTRQMANPIARSKYNGTHLRYRSCSHFERSLNKEHYRPFSCEPTAKGVTSCLAWPITQGDVNSSPTEGNAGGCHSNRYTTGWRDGIRFNVKRMKGHDKWSAILLQFIVCKAQAGSFST</sequence>
<organism evidence="1 2">
    <name type="scientific">Caerostris extrusa</name>
    <name type="common">Bark spider</name>
    <name type="synonym">Caerostris bankana</name>
    <dbReference type="NCBI Taxonomy" id="172846"/>
    <lineage>
        <taxon>Eukaryota</taxon>
        <taxon>Metazoa</taxon>
        <taxon>Ecdysozoa</taxon>
        <taxon>Arthropoda</taxon>
        <taxon>Chelicerata</taxon>
        <taxon>Arachnida</taxon>
        <taxon>Araneae</taxon>
        <taxon>Araneomorphae</taxon>
        <taxon>Entelegynae</taxon>
        <taxon>Araneoidea</taxon>
        <taxon>Araneidae</taxon>
        <taxon>Caerostris</taxon>
    </lineage>
</organism>
<comment type="caution">
    <text evidence="1">The sequence shown here is derived from an EMBL/GenBank/DDBJ whole genome shotgun (WGS) entry which is preliminary data.</text>
</comment>
<proteinExistence type="predicted"/>
<dbReference type="EMBL" id="BPLR01008411">
    <property type="protein sequence ID" value="GIY24453.1"/>
    <property type="molecule type" value="Genomic_DNA"/>
</dbReference>
<gene>
    <name evidence="1" type="ORF">CEXT_634631</name>
</gene>
<keyword evidence="2" id="KW-1185">Reference proteome</keyword>
<dbReference type="Proteomes" id="UP001054945">
    <property type="component" value="Unassembled WGS sequence"/>
</dbReference>
<reference evidence="1 2" key="1">
    <citation type="submission" date="2021-06" db="EMBL/GenBank/DDBJ databases">
        <title>Caerostris extrusa draft genome.</title>
        <authorList>
            <person name="Kono N."/>
            <person name="Arakawa K."/>
        </authorList>
    </citation>
    <scope>NUCLEOTIDE SEQUENCE [LARGE SCALE GENOMIC DNA]</scope>
</reference>
<dbReference type="AlphaFoldDB" id="A0AAV4RX91"/>
<evidence type="ECO:0000313" key="1">
    <source>
        <dbReference type="EMBL" id="GIY24453.1"/>
    </source>
</evidence>
<protein>
    <submittedName>
        <fullName evidence="1">Uncharacterized protein</fullName>
    </submittedName>
</protein>